<dbReference type="Pfam" id="PF10099">
    <property type="entry name" value="RskA_C"/>
    <property type="match status" value="1"/>
</dbReference>
<keyword evidence="5 12" id="KW-1133">Transmembrane helix</keyword>
<evidence type="ECO:0000313" key="14">
    <source>
        <dbReference type="EMBL" id="MDR5692433.1"/>
    </source>
</evidence>
<evidence type="ECO:0000256" key="3">
    <source>
        <dbReference type="ARBA" id="ARBA00022475"/>
    </source>
</evidence>
<dbReference type="PANTHER" id="PTHR37461">
    <property type="entry name" value="ANTI-SIGMA-K FACTOR RSKA"/>
    <property type="match status" value="1"/>
</dbReference>
<dbReference type="RefSeq" id="WP_310520902.1">
    <property type="nucleotide sequence ID" value="NZ_BAABBS010000001.1"/>
</dbReference>
<feature type="compositionally biased region" description="Low complexity" evidence="11">
    <location>
        <begin position="88"/>
        <end position="114"/>
    </location>
</feature>
<evidence type="ECO:0000313" key="15">
    <source>
        <dbReference type="Proteomes" id="UP001260072"/>
    </source>
</evidence>
<dbReference type="InterPro" id="IPR051474">
    <property type="entry name" value="Anti-sigma-K/W_factor"/>
</dbReference>
<evidence type="ECO:0000256" key="10">
    <source>
        <dbReference type="ARBA" id="ARBA00030803"/>
    </source>
</evidence>
<dbReference type="Gene3D" id="1.10.10.1320">
    <property type="entry name" value="Anti-sigma factor, zinc-finger domain"/>
    <property type="match status" value="1"/>
</dbReference>
<gene>
    <name evidence="14" type="ORF">RH861_10225</name>
</gene>
<keyword evidence="6" id="KW-0805">Transcription regulation</keyword>
<evidence type="ECO:0000256" key="5">
    <source>
        <dbReference type="ARBA" id="ARBA00022989"/>
    </source>
</evidence>
<dbReference type="InterPro" id="IPR041916">
    <property type="entry name" value="Anti_sigma_zinc_sf"/>
</dbReference>
<feature type="compositionally biased region" description="Pro residues" evidence="11">
    <location>
        <begin position="115"/>
        <end position="126"/>
    </location>
</feature>
<dbReference type="Proteomes" id="UP001260072">
    <property type="component" value="Unassembled WGS sequence"/>
</dbReference>
<proteinExistence type="predicted"/>
<dbReference type="EMBL" id="JAVKGS010000003">
    <property type="protein sequence ID" value="MDR5692433.1"/>
    <property type="molecule type" value="Genomic_DNA"/>
</dbReference>
<keyword evidence="8" id="KW-0804">Transcription</keyword>
<dbReference type="PANTHER" id="PTHR37461:SF1">
    <property type="entry name" value="ANTI-SIGMA-K FACTOR RSKA"/>
    <property type="match status" value="1"/>
</dbReference>
<evidence type="ECO:0000256" key="11">
    <source>
        <dbReference type="SAM" id="MobiDB-lite"/>
    </source>
</evidence>
<comment type="subcellular location">
    <subcellularLocation>
        <location evidence="2">Cell membrane</location>
    </subcellularLocation>
    <subcellularLocation>
        <location evidence="1">Membrane</location>
        <topology evidence="1">Single-pass membrane protein</topology>
    </subcellularLocation>
</comment>
<keyword evidence="7 12" id="KW-0472">Membrane</keyword>
<feature type="transmembrane region" description="Helical" evidence="12">
    <location>
        <begin position="157"/>
        <end position="180"/>
    </location>
</feature>
<reference evidence="15" key="1">
    <citation type="submission" date="2023-07" db="EMBL/GenBank/DDBJ databases">
        <title>Description of three actinobacteria isolated from air of manufacturing shop in a pharmaceutical factory.</title>
        <authorList>
            <person name="Zhang D.-F."/>
        </authorList>
    </citation>
    <scope>NUCLEOTIDE SEQUENCE [LARGE SCALE GENOMIC DNA]</scope>
    <source>
        <strain evidence="15">CCTCC AB 2011122</strain>
    </source>
</reference>
<dbReference type="InterPro" id="IPR018764">
    <property type="entry name" value="RskA_C"/>
</dbReference>
<organism evidence="14 15">
    <name type="scientific">Agromyces indicus</name>
    <dbReference type="NCBI Taxonomy" id="758919"/>
    <lineage>
        <taxon>Bacteria</taxon>
        <taxon>Bacillati</taxon>
        <taxon>Actinomycetota</taxon>
        <taxon>Actinomycetes</taxon>
        <taxon>Micrococcales</taxon>
        <taxon>Microbacteriaceae</taxon>
        <taxon>Agromyces</taxon>
    </lineage>
</organism>
<keyword evidence="3" id="KW-1003">Cell membrane</keyword>
<evidence type="ECO:0000259" key="13">
    <source>
        <dbReference type="Pfam" id="PF10099"/>
    </source>
</evidence>
<feature type="domain" description="Anti-sigma K factor RskA C-terminal" evidence="13">
    <location>
        <begin position="161"/>
        <end position="300"/>
    </location>
</feature>
<accession>A0ABU1FL19</accession>
<keyword evidence="15" id="KW-1185">Reference proteome</keyword>
<evidence type="ECO:0000256" key="6">
    <source>
        <dbReference type="ARBA" id="ARBA00023015"/>
    </source>
</evidence>
<comment type="caution">
    <text evidence="14">The sequence shown here is derived from an EMBL/GenBank/DDBJ whole genome shotgun (WGS) entry which is preliminary data.</text>
</comment>
<name>A0ABU1FL19_9MICO</name>
<evidence type="ECO:0000256" key="12">
    <source>
        <dbReference type="SAM" id="Phobius"/>
    </source>
</evidence>
<protein>
    <recommendedName>
        <fullName evidence="10">Regulator of SigK</fullName>
    </recommendedName>
    <alternativeName>
        <fullName evidence="9">Sigma-K anti-sigma factor RskA</fullName>
    </alternativeName>
</protein>
<sequence length="305" mass="31133">MTEPEFPGRRDPVDPEELLAAYALDAVSDEERAIVERHLAASPEARAEVEAYREAAVGLADEAPAVAPPPSLRDAIFARLDDAPQVDAPAPSESAPAAPAAATAPAESAPAESMVPPPATPLAPVGPAPFATPADAMAPVGAGPAERAARRRWFQRPAALVASAAAAVLLIAGAVVGLNWTGTAGWGAQREVQAIAAADDAQTATVELASGGEVTLVWSEQLGRSAIRAERLPEAGDDRTYELWYIDASGEQPAATPAGLFDPDGGAAYVVLDGEFEPGLLVGITVEPAGGSEAPTTEPIVAFET</sequence>
<feature type="region of interest" description="Disordered" evidence="11">
    <location>
        <begin position="85"/>
        <end position="126"/>
    </location>
</feature>
<evidence type="ECO:0000256" key="2">
    <source>
        <dbReference type="ARBA" id="ARBA00004236"/>
    </source>
</evidence>
<keyword evidence="4 12" id="KW-0812">Transmembrane</keyword>
<evidence type="ECO:0000256" key="9">
    <source>
        <dbReference type="ARBA" id="ARBA00029829"/>
    </source>
</evidence>
<evidence type="ECO:0000256" key="8">
    <source>
        <dbReference type="ARBA" id="ARBA00023163"/>
    </source>
</evidence>
<evidence type="ECO:0000256" key="7">
    <source>
        <dbReference type="ARBA" id="ARBA00023136"/>
    </source>
</evidence>
<evidence type="ECO:0000256" key="1">
    <source>
        <dbReference type="ARBA" id="ARBA00004167"/>
    </source>
</evidence>
<evidence type="ECO:0000256" key="4">
    <source>
        <dbReference type="ARBA" id="ARBA00022692"/>
    </source>
</evidence>